<keyword evidence="2" id="KW-1185">Reference proteome</keyword>
<reference evidence="1" key="1">
    <citation type="submission" date="2022-08" db="EMBL/GenBank/DDBJ databases">
        <authorList>
            <person name="Li F."/>
        </authorList>
    </citation>
    <scope>NUCLEOTIDE SEQUENCE</scope>
    <source>
        <strain evidence="1">MQZ15Z-1</strain>
    </source>
</reference>
<evidence type="ECO:0000313" key="2">
    <source>
        <dbReference type="Proteomes" id="UP001151088"/>
    </source>
</evidence>
<proteinExistence type="predicted"/>
<gene>
    <name evidence="1" type="ORF">NVS89_06910</name>
</gene>
<dbReference type="EMBL" id="JANTHZ010000002">
    <property type="protein sequence ID" value="MCS0494824.1"/>
    <property type="molecule type" value="Genomic_DNA"/>
</dbReference>
<comment type="caution">
    <text evidence="1">The sequence shown here is derived from an EMBL/GenBank/DDBJ whole genome shotgun (WGS) entry which is preliminary data.</text>
</comment>
<dbReference type="RefSeq" id="WP_258731865.1">
    <property type="nucleotide sequence ID" value="NZ_JANTHZ010000002.1"/>
</dbReference>
<sequence length="227" mass="23114">MIKASAIKVSAIEASPIEPSLGRRGIWRRAARVAVAAALLIGAGAAMQPAAARSSVTVYPPPGSGLPDWATPGSPTQDSGLPPTLQQYPLLNRLLGPGGAVFPGYTSPVGDGNSYQRLASLTGGGANGVLFAAGMADSLCQPADAPRLTVLSASPGLKLSTDYGRFVATGNDAGSTYCLGRTVRGTRLVLSGRPPRAGGNVTVRVSWPLVGRNGGRSYTHVVSIPAR</sequence>
<name>A0A9X2PCC2_9HYPH</name>
<evidence type="ECO:0000313" key="1">
    <source>
        <dbReference type="EMBL" id="MCS0494824.1"/>
    </source>
</evidence>
<dbReference type="AlphaFoldDB" id="A0A9X2PCC2"/>
<protein>
    <submittedName>
        <fullName evidence="1">Uncharacterized protein</fullName>
    </submittedName>
</protein>
<accession>A0A9X2PCC2</accession>
<dbReference type="Proteomes" id="UP001151088">
    <property type="component" value="Unassembled WGS sequence"/>
</dbReference>
<organism evidence="1 2">
    <name type="scientific">Ancylobacter mangrovi</name>
    <dbReference type="NCBI Taxonomy" id="2972472"/>
    <lineage>
        <taxon>Bacteria</taxon>
        <taxon>Pseudomonadati</taxon>
        <taxon>Pseudomonadota</taxon>
        <taxon>Alphaproteobacteria</taxon>
        <taxon>Hyphomicrobiales</taxon>
        <taxon>Xanthobacteraceae</taxon>
        <taxon>Ancylobacter</taxon>
    </lineage>
</organism>